<dbReference type="InterPro" id="IPR024079">
    <property type="entry name" value="MetalloPept_cat_dom_sf"/>
</dbReference>
<accession>A0A2A6CNI6</accession>
<dbReference type="GO" id="GO:0005615">
    <property type="term" value="C:extracellular space"/>
    <property type="evidence" value="ECO:0000318"/>
    <property type="project" value="GO_Central"/>
</dbReference>
<dbReference type="GO" id="GO:0004222">
    <property type="term" value="F:metalloendopeptidase activity"/>
    <property type="evidence" value="ECO:0000318"/>
    <property type="project" value="GO_Central"/>
</dbReference>
<evidence type="ECO:0000256" key="5">
    <source>
        <dbReference type="PROSITE-ProRule" id="PRU01211"/>
    </source>
</evidence>
<keyword evidence="3" id="KW-0482">Metalloprotease</keyword>
<dbReference type="InterPro" id="IPR006026">
    <property type="entry name" value="Peptidase_Metallo"/>
</dbReference>
<dbReference type="GO" id="GO:0006508">
    <property type="term" value="P:proteolysis"/>
    <property type="evidence" value="ECO:0007669"/>
    <property type="project" value="InterPro"/>
</dbReference>
<keyword evidence="1" id="KW-0479">Metal-binding</keyword>
<dbReference type="Proteomes" id="UP000005239">
    <property type="component" value="Unassembled WGS sequence"/>
</dbReference>
<dbReference type="InterPro" id="IPR001506">
    <property type="entry name" value="Peptidase_M12A"/>
</dbReference>
<dbReference type="EnsemblMetazoa" id="PPA15582.1">
    <property type="protein sequence ID" value="PPA15582.1"/>
    <property type="gene ID" value="WBGene00105136"/>
</dbReference>
<comment type="caution">
    <text evidence="5">Lacks conserved residue(s) required for the propagation of feature annotation.</text>
</comment>
<keyword evidence="2" id="KW-0862">Zinc</keyword>
<dbReference type="AlphaFoldDB" id="A0A2A6CNI6"/>
<organism evidence="6 7">
    <name type="scientific">Pristionchus pacificus</name>
    <name type="common">Parasitic nematode worm</name>
    <dbReference type="NCBI Taxonomy" id="54126"/>
    <lineage>
        <taxon>Eukaryota</taxon>
        <taxon>Metazoa</taxon>
        <taxon>Ecdysozoa</taxon>
        <taxon>Nematoda</taxon>
        <taxon>Chromadorea</taxon>
        <taxon>Rhabditida</taxon>
        <taxon>Rhabditina</taxon>
        <taxon>Diplogasteromorpha</taxon>
        <taxon>Diplogasteroidea</taxon>
        <taxon>Neodiplogasteridae</taxon>
        <taxon>Pristionchus</taxon>
    </lineage>
</organism>
<proteinExistence type="predicted"/>
<dbReference type="Gene3D" id="3.40.390.10">
    <property type="entry name" value="Collagenase (Catalytic Domain)"/>
    <property type="match status" value="1"/>
</dbReference>
<dbReference type="SUPFAM" id="SSF55486">
    <property type="entry name" value="Metalloproteases ('zincins'), catalytic domain"/>
    <property type="match status" value="1"/>
</dbReference>
<reference evidence="7" key="1">
    <citation type="journal article" date="2008" name="Nat. Genet.">
        <title>The Pristionchus pacificus genome provides a unique perspective on nematode lifestyle and parasitism.</title>
        <authorList>
            <person name="Dieterich C."/>
            <person name="Clifton S.W."/>
            <person name="Schuster L.N."/>
            <person name="Chinwalla A."/>
            <person name="Delehaunty K."/>
            <person name="Dinkelacker I."/>
            <person name="Fulton L."/>
            <person name="Fulton R."/>
            <person name="Godfrey J."/>
            <person name="Minx P."/>
            <person name="Mitreva M."/>
            <person name="Roeseler W."/>
            <person name="Tian H."/>
            <person name="Witte H."/>
            <person name="Yang S.P."/>
            <person name="Wilson R.K."/>
            <person name="Sommer R.J."/>
        </authorList>
    </citation>
    <scope>NUCLEOTIDE SEQUENCE [LARGE SCALE GENOMIC DNA]</scope>
    <source>
        <strain evidence="7">PS312</strain>
    </source>
</reference>
<evidence type="ECO:0000313" key="7">
    <source>
        <dbReference type="Proteomes" id="UP000005239"/>
    </source>
</evidence>
<keyword evidence="7" id="KW-1185">Reference proteome</keyword>
<dbReference type="SMART" id="SM00235">
    <property type="entry name" value="ZnMc"/>
    <property type="match status" value="1"/>
</dbReference>
<protein>
    <submittedName>
        <fullName evidence="6">Metallopeptidase</fullName>
    </submittedName>
</protein>
<keyword evidence="3" id="KW-0645">Protease</keyword>
<evidence type="ECO:0000256" key="2">
    <source>
        <dbReference type="ARBA" id="ARBA00022833"/>
    </source>
</evidence>
<dbReference type="PANTHER" id="PTHR10127">
    <property type="entry name" value="DISCOIDIN, CUB, EGF, LAMININ , AND ZINC METALLOPROTEASE DOMAIN CONTAINING"/>
    <property type="match status" value="1"/>
</dbReference>
<evidence type="ECO:0000313" key="6">
    <source>
        <dbReference type="EnsemblMetazoa" id="PPA15582.1"/>
    </source>
</evidence>
<name>A0A2A6CNI6_PRIPA</name>
<dbReference type="InterPro" id="IPR000742">
    <property type="entry name" value="EGF"/>
</dbReference>
<reference evidence="6" key="2">
    <citation type="submission" date="2022-06" db="UniProtKB">
        <authorList>
            <consortium name="EnsemblMetazoa"/>
        </authorList>
    </citation>
    <scope>IDENTIFICATION</scope>
    <source>
        <strain evidence="6">PS312</strain>
    </source>
</reference>
<dbReference type="PROSITE" id="PS01186">
    <property type="entry name" value="EGF_2"/>
    <property type="match status" value="1"/>
</dbReference>
<sequence>MLYGPFLICFLAAPALAASCVSVPTPEDANAARSQTSLYLGHVILTINQRTPLNGIDKTDTARIQPILEPLTYAWKNNTIPYIFGANGADGSPFPAVQKATVLAAMEYWQSVACVTFRPVDLVNDYEYLTLWATANNKGCYSNLGMVQEGSYITTISLQGCEEYAVAADMLAHTLGIYYTGDAITDKPSVSTIAAVNELYKCGASCTTKIACLNGGSPSGTDCAKCVCPAGWAGAKCDETSPGTQLIQVTDTRDVSVAMTGTFLSSEEKVIIVQAPAGKKLQATVKSFGPDCFTACTPTGLQIIGGSTDNTICSLASPSSPIISNGNTLTLRLYRTANYAVQSTISLSVV</sequence>
<gene>
    <name evidence="6" type="primary">WBGene00105136</name>
</gene>
<keyword evidence="4" id="KW-1015">Disulfide bond</keyword>
<dbReference type="GO" id="GO:0008270">
    <property type="term" value="F:zinc ion binding"/>
    <property type="evidence" value="ECO:0007669"/>
    <property type="project" value="InterPro"/>
</dbReference>
<dbReference type="PROSITE" id="PS51864">
    <property type="entry name" value="ASTACIN"/>
    <property type="match status" value="1"/>
</dbReference>
<dbReference type="PANTHER" id="PTHR10127:SF862">
    <property type="entry name" value="ZINC METALLOPROTEINASE NAS-27"/>
    <property type="match status" value="1"/>
</dbReference>
<evidence type="ECO:0000256" key="1">
    <source>
        <dbReference type="ARBA" id="ARBA00022723"/>
    </source>
</evidence>
<accession>A0A8R1UC60</accession>
<keyword evidence="3" id="KW-0378">Hydrolase</keyword>
<dbReference type="Pfam" id="PF01400">
    <property type="entry name" value="Astacin"/>
    <property type="match status" value="1"/>
</dbReference>
<evidence type="ECO:0000256" key="3">
    <source>
        <dbReference type="ARBA" id="ARBA00023049"/>
    </source>
</evidence>
<evidence type="ECO:0000256" key="4">
    <source>
        <dbReference type="ARBA" id="ARBA00023157"/>
    </source>
</evidence>